<dbReference type="EMBL" id="JAPHNI010001525">
    <property type="protein sequence ID" value="KAJ8105385.1"/>
    <property type="molecule type" value="Genomic_DNA"/>
</dbReference>
<comment type="caution">
    <text evidence="1">The sequence shown here is derived from an EMBL/GenBank/DDBJ whole genome shotgun (WGS) entry which is preliminary data.</text>
</comment>
<organism evidence="1 2">
    <name type="scientific">Boeremia exigua</name>
    <dbReference type="NCBI Taxonomy" id="749465"/>
    <lineage>
        <taxon>Eukaryota</taxon>
        <taxon>Fungi</taxon>
        <taxon>Dikarya</taxon>
        <taxon>Ascomycota</taxon>
        <taxon>Pezizomycotina</taxon>
        <taxon>Dothideomycetes</taxon>
        <taxon>Pleosporomycetidae</taxon>
        <taxon>Pleosporales</taxon>
        <taxon>Pleosporineae</taxon>
        <taxon>Didymellaceae</taxon>
        <taxon>Boeremia</taxon>
    </lineage>
</organism>
<dbReference type="Proteomes" id="UP001153331">
    <property type="component" value="Unassembled WGS sequence"/>
</dbReference>
<protein>
    <submittedName>
        <fullName evidence="1">Uncharacterized protein</fullName>
    </submittedName>
</protein>
<evidence type="ECO:0000313" key="2">
    <source>
        <dbReference type="Proteomes" id="UP001153331"/>
    </source>
</evidence>
<evidence type="ECO:0000313" key="1">
    <source>
        <dbReference type="EMBL" id="KAJ8105385.1"/>
    </source>
</evidence>
<proteinExistence type="predicted"/>
<gene>
    <name evidence="1" type="ORF">OPT61_g10211</name>
</gene>
<name>A0ACC2HQV5_9PLEO</name>
<sequence length="284" mass="29777">MSQRNPGSTYPGGWAPQSHGQSGGGYTQGGSGYGSRARQVPPQPATDTSYYQQQHGGRGTPQYPHSGPHAGASYVHNSTVTSGVYPVQTATDGYAGGYQSSLYTNGMPQYPPQSQPWPQAHPGPVAPGGQGMVPAHFGAPPVGYSSPPLPPVAPRTNDRAGPSYSSPNTWARPLYPASGSLNGLQVAGGRATGSGAEHSVPCPYNCGTVLTGVHAVGNMTRHLKSQNCIGSGKEKPRYACTVEGCDKRYIRSDGLKVHLRKRHNIAHSDRNGSPGYDEGEYGYS</sequence>
<keyword evidence="2" id="KW-1185">Reference proteome</keyword>
<accession>A0ACC2HQV5</accession>
<reference evidence="1" key="1">
    <citation type="submission" date="2022-11" db="EMBL/GenBank/DDBJ databases">
        <title>Genome Sequence of Boeremia exigua.</title>
        <authorList>
            <person name="Buettner E."/>
        </authorList>
    </citation>
    <scope>NUCLEOTIDE SEQUENCE</scope>
    <source>
        <strain evidence="1">CU02</strain>
    </source>
</reference>